<comment type="caution">
    <text evidence="2">The sequence shown here is derived from an EMBL/GenBank/DDBJ whole genome shotgun (WGS) entry which is preliminary data.</text>
</comment>
<keyword evidence="1" id="KW-0732">Signal</keyword>
<gene>
    <name evidence="2" type="ORF">ACHAW5_010365</name>
</gene>
<feature type="signal peptide" evidence="1">
    <location>
        <begin position="1"/>
        <end position="20"/>
    </location>
</feature>
<sequence length="108" mass="11581">MHRLVAVVPLVPFVVVDALANSPPFTPSDPVSLALSGVAKLVLESRLEELHSVEVNVFASPLSALGGSVDGVRVRGTGMAHADEFELPRAGRERRPYRRGRACARRVA</sequence>
<keyword evidence="3" id="KW-1185">Reference proteome</keyword>
<dbReference type="EMBL" id="JALLAZ020001579">
    <property type="protein sequence ID" value="KAL3772363.1"/>
    <property type="molecule type" value="Genomic_DNA"/>
</dbReference>
<accession>A0ABD3N8I9</accession>
<proteinExistence type="predicted"/>
<feature type="chain" id="PRO_5044807061" evidence="1">
    <location>
        <begin position="21"/>
        <end position="108"/>
    </location>
</feature>
<evidence type="ECO:0000313" key="3">
    <source>
        <dbReference type="Proteomes" id="UP001530315"/>
    </source>
</evidence>
<name>A0ABD3N8I9_9STRA</name>
<dbReference type="Proteomes" id="UP001530315">
    <property type="component" value="Unassembled WGS sequence"/>
</dbReference>
<evidence type="ECO:0000313" key="2">
    <source>
        <dbReference type="EMBL" id="KAL3772363.1"/>
    </source>
</evidence>
<evidence type="ECO:0000256" key="1">
    <source>
        <dbReference type="SAM" id="SignalP"/>
    </source>
</evidence>
<dbReference type="AlphaFoldDB" id="A0ABD3N8I9"/>
<organism evidence="2 3">
    <name type="scientific">Stephanodiscus triporus</name>
    <dbReference type="NCBI Taxonomy" id="2934178"/>
    <lineage>
        <taxon>Eukaryota</taxon>
        <taxon>Sar</taxon>
        <taxon>Stramenopiles</taxon>
        <taxon>Ochrophyta</taxon>
        <taxon>Bacillariophyta</taxon>
        <taxon>Coscinodiscophyceae</taxon>
        <taxon>Thalassiosirophycidae</taxon>
        <taxon>Stephanodiscales</taxon>
        <taxon>Stephanodiscaceae</taxon>
        <taxon>Stephanodiscus</taxon>
    </lineage>
</organism>
<protein>
    <submittedName>
        <fullName evidence="2">Uncharacterized protein</fullName>
    </submittedName>
</protein>
<reference evidence="2 3" key="1">
    <citation type="submission" date="2024-10" db="EMBL/GenBank/DDBJ databases">
        <title>Updated reference genomes for cyclostephanoid diatoms.</title>
        <authorList>
            <person name="Roberts W.R."/>
            <person name="Alverson A.J."/>
        </authorList>
    </citation>
    <scope>NUCLEOTIDE SEQUENCE [LARGE SCALE GENOMIC DNA]</scope>
    <source>
        <strain evidence="2 3">AJA276-08</strain>
    </source>
</reference>